<evidence type="ECO:0000259" key="3">
    <source>
        <dbReference type="Pfam" id="PF07423"/>
    </source>
</evidence>
<feature type="compositionally biased region" description="Basic and acidic residues" evidence="1">
    <location>
        <begin position="81"/>
        <end position="133"/>
    </location>
</feature>
<dbReference type="AlphaFoldDB" id="A0A3S1BC94"/>
<keyword evidence="2" id="KW-1133">Transmembrane helix</keyword>
<dbReference type="EMBL" id="RYZZ01000001">
    <property type="protein sequence ID" value="RUQ32649.1"/>
    <property type="molecule type" value="Genomic_DNA"/>
</dbReference>
<dbReference type="InterPro" id="IPR009988">
    <property type="entry name" value="DUF1510"/>
</dbReference>
<feature type="region of interest" description="Disordered" evidence="1">
    <location>
        <begin position="8"/>
        <end position="34"/>
    </location>
</feature>
<feature type="domain" description="DUF1510" evidence="3">
    <location>
        <begin position="150"/>
        <end position="237"/>
    </location>
</feature>
<accession>A0A3S1BC94</accession>
<evidence type="ECO:0000313" key="4">
    <source>
        <dbReference type="EMBL" id="RUQ32649.1"/>
    </source>
</evidence>
<sequence>MKADKVFVGRNISMNKDQHPLHSASRSNRKDKQRKVNKVYNISIVVVSLLIVVVGITIFFGSSGDTATETASSENNSAKQTNRDNKETSSASEADKANPETDKEGQADSEKTSVEEDIQKQDAAEAEAEKENAEAEEDNAEAEEDNADSKVGEPIGTSQTGKHTTSFEKGSADWNEMTQAMASATGLDQANMTIWWLGNGGSPNTATGTVSAKNDPKKYRVNLEWVDGAGWKPVKVQ</sequence>
<keyword evidence="2" id="KW-0472">Membrane</keyword>
<feature type="transmembrane region" description="Helical" evidence="2">
    <location>
        <begin position="39"/>
        <end position="60"/>
    </location>
</feature>
<comment type="caution">
    <text evidence="4">The sequence shown here is derived from an EMBL/GenBank/DDBJ whole genome shotgun (WGS) entry which is preliminary data.</text>
</comment>
<dbReference type="Pfam" id="PF07423">
    <property type="entry name" value="DUF1510"/>
    <property type="match status" value="1"/>
</dbReference>
<feature type="compositionally biased region" description="Polar residues" evidence="1">
    <location>
        <begin position="156"/>
        <end position="168"/>
    </location>
</feature>
<dbReference type="OrthoDB" id="2168558at2"/>
<evidence type="ECO:0000256" key="2">
    <source>
        <dbReference type="SAM" id="Phobius"/>
    </source>
</evidence>
<name>A0A3S1BC94_9BACI</name>
<feature type="region of interest" description="Disordered" evidence="1">
    <location>
        <begin position="63"/>
        <end position="168"/>
    </location>
</feature>
<protein>
    <submittedName>
        <fullName evidence="4">DUF1510 family protein</fullName>
    </submittedName>
</protein>
<dbReference type="Proteomes" id="UP000267430">
    <property type="component" value="Unassembled WGS sequence"/>
</dbReference>
<reference evidence="4 5" key="1">
    <citation type="submission" date="2018-12" db="EMBL/GenBank/DDBJ databases">
        <title>Bacillus chawlae sp. nov., Bacillus glennii sp. nov., and Bacillus saganii sp. nov. Isolated from the Vehicle Assembly Building at Kennedy Space Center where the Viking Spacecraft were Assembled.</title>
        <authorList>
            <person name="Seuylemezian A."/>
            <person name="Vaishampayan P."/>
        </authorList>
    </citation>
    <scope>NUCLEOTIDE SEQUENCE [LARGE SCALE GENOMIC DNA]</scope>
    <source>
        <strain evidence="4 5">L5</strain>
    </source>
</reference>
<feature type="compositionally biased region" description="Acidic residues" evidence="1">
    <location>
        <begin position="134"/>
        <end position="146"/>
    </location>
</feature>
<keyword evidence="5" id="KW-1185">Reference proteome</keyword>
<feature type="compositionally biased region" description="Polar residues" evidence="1">
    <location>
        <begin position="63"/>
        <end position="80"/>
    </location>
</feature>
<evidence type="ECO:0000313" key="5">
    <source>
        <dbReference type="Proteomes" id="UP000267430"/>
    </source>
</evidence>
<proteinExistence type="predicted"/>
<keyword evidence="2" id="KW-0812">Transmembrane</keyword>
<organism evidence="4 5">
    <name type="scientific">Peribacillus cavernae</name>
    <dbReference type="NCBI Taxonomy" id="1674310"/>
    <lineage>
        <taxon>Bacteria</taxon>
        <taxon>Bacillati</taxon>
        <taxon>Bacillota</taxon>
        <taxon>Bacilli</taxon>
        <taxon>Bacillales</taxon>
        <taxon>Bacillaceae</taxon>
        <taxon>Peribacillus</taxon>
    </lineage>
</organism>
<gene>
    <name evidence="4" type="ORF">ELQ35_00710</name>
</gene>
<evidence type="ECO:0000256" key="1">
    <source>
        <dbReference type="SAM" id="MobiDB-lite"/>
    </source>
</evidence>